<feature type="chain" id="PRO_5003143175" description="Lipoprotein" evidence="2">
    <location>
        <begin position="24"/>
        <end position="208"/>
    </location>
</feature>
<dbReference type="EMBL" id="GU474917">
    <property type="protein sequence ID" value="ADI19328.1"/>
    <property type="molecule type" value="Genomic_DNA"/>
</dbReference>
<feature type="region of interest" description="Disordered" evidence="1">
    <location>
        <begin position="166"/>
        <end position="208"/>
    </location>
</feature>
<evidence type="ECO:0000313" key="3">
    <source>
        <dbReference type="EMBL" id="ADI19328.1"/>
    </source>
</evidence>
<dbReference type="AlphaFoldDB" id="E0XY37"/>
<accession>E0XY37</accession>
<evidence type="ECO:0000256" key="2">
    <source>
        <dbReference type="SAM" id="SignalP"/>
    </source>
</evidence>
<feature type="signal peptide" evidence="2">
    <location>
        <begin position="1"/>
        <end position="23"/>
    </location>
</feature>
<feature type="compositionally biased region" description="Basic and acidic residues" evidence="1">
    <location>
        <begin position="170"/>
        <end position="181"/>
    </location>
</feature>
<reference evidence="3" key="1">
    <citation type="journal article" date="2011" name="Environ. Microbiol.">
        <title>Time-series analyses of Monterey Bay coastal microbial picoplankton using a 'genome proxy' microarray.</title>
        <authorList>
            <person name="Rich V.I."/>
            <person name="Pham V.D."/>
            <person name="Eppley J."/>
            <person name="Shi Y."/>
            <person name="DeLong E.F."/>
        </authorList>
    </citation>
    <scope>NUCLEOTIDE SEQUENCE</scope>
</reference>
<name>E0XY37_9DELT</name>
<feature type="compositionally biased region" description="Low complexity" evidence="1">
    <location>
        <begin position="182"/>
        <end position="196"/>
    </location>
</feature>
<dbReference type="PROSITE" id="PS51257">
    <property type="entry name" value="PROKAR_LIPOPROTEIN"/>
    <property type="match status" value="1"/>
</dbReference>
<keyword evidence="2" id="KW-0732">Signal</keyword>
<protein>
    <recommendedName>
        <fullName evidence="4">Lipoprotein</fullName>
    </recommendedName>
</protein>
<evidence type="ECO:0008006" key="4">
    <source>
        <dbReference type="Google" id="ProtNLM"/>
    </source>
</evidence>
<sequence>MKPLLTQLLAGLILIALVGCSVPQPEPEPVIEEAPAPTRPEWTMNEPDVEGGVMFFVGLSAVHASEKNARDDARVNATEAVVQYLGTLAKTKFEQASVSYGLSSEVVDPTTSTRNFKKQVAANVARRLKTKKWHMERESDSSGKSGYKYFVLASVPVAEMDKSFQQTAKKNMEDAQKKAKEATTAQAKQQQEQAAKFWADMQKQGVVE</sequence>
<evidence type="ECO:0000256" key="1">
    <source>
        <dbReference type="SAM" id="MobiDB-lite"/>
    </source>
</evidence>
<proteinExistence type="predicted"/>
<organism evidence="3">
    <name type="scientific">uncultured delta proteobacterium HF0500_03A04</name>
    <dbReference type="NCBI Taxonomy" id="710834"/>
    <lineage>
        <taxon>Bacteria</taxon>
        <taxon>Deltaproteobacteria</taxon>
        <taxon>environmental samples</taxon>
    </lineage>
</organism>